<dbReference type="EMBL" id="GG664241">
    <property type="protein sequence ID" value="KNC36734.1"/>
    <property type="molecule type" value="Genomic_DNA"/>
</dbReference>
<feature type="transmembrane region" description="Helical" evidence="1">
    <location>
        <begin position="12"/>
        <end position="42"/>
    </location>
</feature>
<evidence type="ECO:0000256" key="1">
    <source>
        <dbReference type="SAM" id="Phobius"/>
    </source>
</evidence>
<sequence>DFNIFLNVYKIISILSFSFFIINALTIFTLNMNIIFSIFFFFEKEKEKEKIDYLFLKKEPDEQRNEDNTFSTNAYISQVLHIPLYVLDKFYNNLNDLQEKIDNALTLM</sequence>
<gene>
    <name evidence="2" type="ORF">PFLG_01740</name>
</gene>
<dbReference type="Proteomes" id="UP000054566">
    <property type="component" value="Unassembled WGS sequence"/>
</dbReference>
<feature type="non-terminal residue" evidence="2">
    <location>
        <position position="1"/>
    </location>
</feature>
<keyword evidence="1" id="KW-0812">Transmembrane</keyword>
<keyword evidence="1" id="KW-0472">Membrane</keyword>
<reference evidence="3" key="2">
    <citation type="submission" date="2015-07" db="EMBL/GenBank/DDBJ databases">
        <title>The genome sequence of Plasmodium falciparum RAJ116.</title>
        <authorList>
            <consortium name="The Broad Institute Genome Sequencing Platform"/>
            <person name="Volkman S.K."/>
            <person name="Neafsey D.E."/>
            <person name="Dash A.P."/>
            <person name="Chitnis C.E."/>
            <person name="Hartl D.L."/>
            <person name="Young S.K."/>
            <person name="Kodira C.D."/>
            <person name="Zeng Q."/>
            <person name="Koehrsen M."/>
            <person name="Godfrey P."/>
            <person name="Alvarado L."/>
            <person name="Berlin A."/>
            <person name="Borenstein D."/>
            <person name="Chen Z."/>
            <person name="Engels R."/>
            <person name="Freedman E."/>
            <person name="Gellesch M."/>
            <person name="Goldberg J."/>
            <person name="Griggs A."/>
            <person name="Gujja S."/>
            <person name="Heiman D."/>
            <person name="Hepburn T."/>
            <person name="Howarth C."/>
            <person name="Jen D."/>
            <person name="Larson L."/>
            <person name="Lewis B."/>
            <person name="Mehta T."/>
            <person name="Park D."/>
            <person name="Pearson M."/>
            <person name="Roberts A."/>
            <person name="Saif S."/>
            <person name="Shea T."/>
            <person name="Shenoy N."/>
            <person name="Sisk P."/>
            <person name="Stolte C."/>
            <person name="Sykes S."/>
            <person name="Walk T."/>
            <person name="White J."/>
            <person name="Yandava C."/>
            <person name="Wirth D.F."/>
            <person name="Nusbaum C."/>
            <person name="Birren B."/>
        </authorList>
    </citation>
    <scope>NUCLEOTIDE SEQUENCE [LARGE SCALE GENOMIC DNA]</scope>
    <source>
        <strain evidence="3">RAJ116</strain>
    </source>
</reference>
<dbReference type="AlphaFoldDB" id="A0A0L0CZA1"/>
<protein>
    <submittedName>
        <fullName evidence="2">Uncharacterized protein</fullName>
    </submittedName>
</protein>
<evidence type="ECO:0000313" key="2">
    <source>
        <dbReference type="EMBL" id="KNC36734.1"/>
    </source>
</evidence>
<name>A0A0L0CZA1_PLAFA</name>
<reference evidence="3" key="1">
    <citation type="submission" date="2015-07" db="EMBL/GenBank/DDBJ databases">
        <title>Annotation of Plasmodium falciparum RAJ116.</title>
        <authorList>
            <consortium name="The Broad Institute Genome Sequencing Platform"/>
            <person name="Volkman S.K."/>
            <person name="Neafsey D.E."/>
            <person name="Dash A.P."/>
            <person name="Chitnis C.E."/>
            <person name="Hartl D.L."/>
            <person name="Young S.K."/>
            <person name="Zeng Q."/>
            <person name="Koehrsen M."/>
            <person name="Alvarado L."/>
            <person name="Berlin A."/>
            <person name="Borenstein D."/>
            <person name="Chapman S.B."/>
            <person name="Chen Z."/>
            <person name="Engels R."/>
            <person name="Freedman E."/>
            <person name="Gellesch M."/>
            <person name="Goldberg J."/>
            <person name="Griggs A."/>
            <person name="Gujja S."/>
            <person name="Heilman E.R."/>
            <person name="Heiman D.I."/>
            <person name="Howarth C."/>
            <person name="Jen D."/>
            <person name="Larson L."/>
            <person name="Mehta T."/>
            <person name="Neiman D."/>
            <person name="Park D."/>
            <person name="Pearson M."/>
            <person name="Roberts A."/>
            <person name="Saif S."/>
            <person name="Shea T."/>
            <person name="Shenoy N."/>
            <person name="Sisk P."/>
            <person name="Stolte C."/>
            <person name="Sykes S."/>
            <person name="Walk T."/>
            <person name="White J."/>
            <person name="Yandava C."/>
            <person name="Haas B."/>
            <person name="Henn M.R."/>
            <person name="Nusbaum C."/>
            <person name="Birren B."/>
        </authorList>
    </citation>
    <scope>NUCLEOTIDE SEQUENCE [LARGE SCALE GENOMIC DNA]</scope>
    <source>
        <strain evidence="3">RAJ116</strain>
    </source>
</reference>
<accession>A0A0L0CZA1</accession>
<organism evidence="2 3">
    <name type="scientific">Plasmodium falciparum RAJ116</name>
    <dbReference type="NCBI Taxonomy" id="580058"/>
    <lineage>
        <taxon>Eukaryota</taxon>
        <taxon>Sar</taxon>
        <taxon>Alveolata</taxon>
        <taxon>Apicomplexa</taxon>
        <taxon>Aconoidasida</taxon>
        <taxon>Haemosporida</taxon>
        <taxon>Plasmodiidae</taxon>
        <taxon>Plasmodium</taxon>
        <taxon>Plasmodium (Laverania)</taxon>
    </lineage>
</organism>
<evidence type="ECO:0000313" key="3">
    <source>
        <dbReference type="Proteomes" id="UP000054566"/>
    </source>
</evidence>
<proteinExistence type="predicted"/>
<dbReference type="OrthoDB" id="377468at2759"/>
<keyword evidence="1" id="KW-1133">Transmembrane helix</keyword>